<dbReference type="HOGENOM" id="CLU_3250887_0_0_6"/>
<reference evidence="1 2" key="1">
    <citation type="journal article" date="2010" name="J. Bacteriol.">
        <title>Complete genome sequence of Enterobacter cloacae subsp. cloacae type strain ATCC 13047.</title>
        <authorList>
            <person name="Ren Y."/>
            <person name="Ren Y."/>
            <person name="Zhou Z."/>
            <person name="Guo X."/>
            <person name="Li Y."/>
            <person name="Feng L."/>
            <person name="Wang L."/>
        </authorList>
    </citation>
    <scope>NUCLEOTIDE SEQUENCE [LARGE SCALE GENOMIC DNA]</scope>
    <source>
        <strain evidence="2">ATCC 13047 / DSM 30054 / NBRC 13535 / NCTC 10005 / WDCM 00083 / NCDC 279-56</strain>
    </source>
</reference>
<proteinExistence type="predicted"/>
<keyword evidence="2" id="KW-1185">Reference proteome</keyword>
<name>A0A0H3CF06_ENTCC</name>
<dbReference type="EMBL" id="CP001918">
    <property type="protein sequence ID" value="ADF60458.1"/>
    <property type="molecule type" value="Genomic_DNA"/>
</dbReference>
<dbReference type="Proteomes" id="UP000002363">
    <property type="component" value="Chromosome"/>
</dbReference>
<dbReference type="AlphaFoldDB" id="A0A0H3CF06"/>
<sequence>MASAPGLSASVKLTVFNTLIYLPVMGRLRIYYANQIINQSFW</sequence>
<organism evidence="1 2">
    <name type="scientific">Enterobacter cloacae subsp. cloacae (strain ATCC 13047 / DSM 30054 / NBRC 13535 / NCTC 10005 / WDCM 00083 / NCDC 279-56)</name>
    <dbReference type="NCBI Taxonomy" id="716541"/>
    <lineage>
        <taxon>Bacteria</taxon>
        <taxon>Pseudomonadati</taxon>
        <taxon>Pseudomonadota</taxon>
        <taxon>Gammaproteobacteria</taxon>
        <taxon>Enterobacterales</taxon>
        <taxon>Enterobacteriaceae</taxon>
        <taxon>Enterobacter</taxon>
        <taxon>Enterobacter cloacae complex</taxon>
    </lineage>
</organism>
<dbReference type="KEGG" id="enc:ECL_00895"/>
<evidence type="ECO:0000313" key="1">
    <source>
        <dbReference type="EMBL" id="ADF60458.1"/>
    </source>
</evidence>
<protein>
    <submittedName>
        <fullName evidence="1">Uncharacterized protein</fullName>
    </submittedName>
</protein>
<dbReference type="EnsemblBacteria" id="ADF60458">
    <property type="protein sequence ID" value="ADF60458"/>
    <property type="gene ID" value="ECL_00895"/>
</dbReference>
<evidence type="ECO:0000313" key="2">
    <source>
        <dbReference type="Proteomes" id="UP000002363"/>
    </source>
</evidence>
<gene>
    <name evidence="1" type="ordered locus">ECL_00895</name>
</gene>
<accession>A0A0H3CF06</accession>